<dbReference type="GO" id="GO:0005829">
    <property type="term" value="C:cytosol"/>
    <property type="evidence" value="ECO:0007669"/>
    <property type="project" value="TreeGrafter"/>
</dbReference>
<dbReference type="GO" id="GO:0006511">
    <property type="term" value="P:ubiquitin-dependent protein catabolic process"/>
    <property type="evidence" value="ECO:0007669"/>
    <property type="project" value="TreeGrafter"/>
</dbReference>
<comment type="similarity">
    <text evidence="1">Belongs to the proteasome subunit S11 family.</text>
</comment>
<dbReference type="GO" id="GO:0005634">
    <property type="term" value="C:nucleus"/>
    <property type="evidence" value="ECO:0007669"/>
    <property type="project" value="TreeGrafter"/>
</dbReference>
<dbReference type="Pfam" id="PF01399">
    <property type="entry name" value="PCI"/>
    <property type="match status" value="1"/>
</dbReference>
<gene>
    <name evidence="4" type="ORF">Tci_058928</name>
</gene>
<proteinExistence type="inferred from homology"/>
<keyword evidence="2 4" id="KW-0647">Proteasome</keyword>
<dbReference type="AlphaFoldDB" id="A0A6L2NLL6"/>
<dbReference type="GO" id="GO:0008541">
    <property type="term" value="C:proteasome regulatory particle, lid subcomplex"/>
    <property type="evidence" value="ECO:0007669"/>
    <property type="project" value="TreeGrafter"/>
</dbReference>
<dbReference type="SMART" id="SM00088">
    <property type="entry name" value="PINT"/>
    <property type="match status" value="1"/>
</dbReference>
<reference evidence="4" key="1">
    <citation type="journal article" date="2019" name="Sci. Rep.">
        <title>Draft genome of Tanacetum cinerariifolium, the natural source of mosquito coil.</title>
        <authorList>
            <person name="Yamashiro T."/>
            <person name="Shiraishi A."/>
            <person name="Satake H."/>
            <person name="Nakayama K."/>
        </authorList>
    </citation>
    <scope>NUCLEOTIDE SEQUENCE</scope>
</reference>
<evidence type="ECO:0000259" key="3">
    <source>
        <dbReference type="PROSITE" id="PS50250"/>
    </source>
</evidence>
<dbReference type="InterPro" id="IPR036390">
    <property type="entry name" value="WH_DNA-bd_sf"/>
</dbReference>
<dbReference type="EMBL" id="BKCJ010009435">
    <property type="protein sequence ID" value="GEU86950.1"/>
    <property type="molecule type" value="Genomic_DNA"/>
</dbReference>
<organism evidence="4">
    <name type="scientific">Tanacetum cinerariifolium</name>
    <name type="common">Dalmatian daisy</name>
    <name type="synonym">Chrysanthemum cinerariifolium</name>
    <dbReference type="NCBI Taxonomy" id="118510"/>
    <lineage>
        <taxon>Eukaryota</taxon>
        <taxon>Viridiplantae</taxon>
        <taxon>Streptophyta</taxon>
        <taxon>Embryophyta</taxon>
        <taxon>Tracheophyta</taxon>
        <taxon>Spermatophyta</taxon>
        <taxon>Magnoliopsida</taxon>
        <taxon>eudicotyledons</taxon>
        <taxon>Gunneridae</taxon>
        <taxon>Pentapetalae</taxon>
        <taxon>asterids</taxon>
        <taxon>campanulids</taxon>
        <taxon>Asterales</taxon>
        <taxon>Asteraceae</taxon>
        <taxon>Asteroideae</taxon>
        <taxon>Anthemideae</taxon>
        <taxon>Anthemidinae</taxon>
        <taxon>Tanacetum</taxon>
    </lineage>
</organism>
<accession>A0A6L2NLL6</accession>
<dbReference type="InterPro" id="IPR000717">
    <property type="entry name" value="PCI_dom"/>
</dbReference>
<dbReference type="SUPFAM" id="SSF46785">
    <property type="entry name" value="Winged helix' DNA-binding domain"/>
    <property type="match status" value="1"/>
</dbReference>
<evidence type="ECO:0000313" key="4">
    <source>
        <dbReference type="EMBL" id="GEU86950.1"/>
    </source>
</evidence>
<evidence type="ECO:0000256" key="1">
    <source>
        <dbReference type="ARBA" id="ARBA00006207"/>
    </source>
</evidence>
<sequence length="416" mass="48414">MDDYEDDINAADDAALKYIQLLSIAYPKLINWCMELSDFYQLKKWHNLSNTIEDFIRIPIFPGGEVLVLLYQNFIIHFETKINLLKLAYIVDRVCQRYPEEEAAISFLEGVIGRIQATKQKCIEEPIMFLNITLALLYLEKEDQIECKNLLENAKNSLDSMTDIHQSIYSHYYWVLSQYHKSRREFAEFYKSLFLYVPFDPVEPVSNPFKQDLAVDMSLSALLGDNIYNFGELLVHPTIKSLQDSPVSWLYHLLKAFNSGDLVRFRDLCLVHREFLSAQPALVENEKKILEKCHILCLMDIIYSRLSEDRTISLSLIAKRTKLSVEDAEYLLMKSLSVHLIEGIIDQVDETVYISWAQPRVLGIPQIRDLRHLLDNWINKLQWAIATMEAETPDVRTYILPDESTEGIPLYVYPRG</sequence>
<dbReference type="PROSITE" id="PS50250">
    <property type="entry name" value="PCI"/>
    <property type="match status" value="1"/>
</dbReference>
<name>A0A6L2NLL6_TANCI</name>
<dbReference type="InterPro" id="IPR035298">
    <property type="entry name" value="PSMD13"/>
</dbReference>
<dbReference type="Pfam" id="PF22037">
    <property type="entry name" value="PSD13_N"/>
    <property type="match status" value="1"/>
</dbReference>
<evidence type="ECO:0000256" key="2">
    <source>
        <dbReference type="ARBA" id="ARBA00022942"/>
    </source>
</evidence>
<feature type="domain" description="PCI" evidence="3">
    <location>
        <begin position="186"/>
        <end position="359"/>
    </location>
</feature>
<dbReference type="PANTHER" id="PTHR10539:SF0">
    <property type="entry name" value="26S PROTEASOME NON-ATPASE REGULATORY SUBUNIT 13"/>
    <property type="match status" value="1"/>
</dbReference>
<dbReference type="PANTHER" id="PTHR10539">
    <property type="entry name" value="26S PROTEASOME NON-ATPASE REGULATORY SUBUNIT 13"/>
    <property type="match status" value="1"/>
</dbReference>
<comment type="caution">
    <text evidence="4">The sequence shown here is derived from an EMBL/GenBank/DDBJ whole genome shotgun (WGS) entry which is preliminary data.</text>
</comment>
<dbReference type="InterPro" id="IPR054179">
    <property type="entry name" value="PSD13_N"/>
</dbReference>
<dbReference type="GO" id="GO:0005198">
    <property type="term" value="F:structural molecule activity"/>
    <property type="evidence" value="ECO:0007669"/>
    <property type="project" value="TreeGrafter"/>
</dbReference>
<protein>
    <submittedName>
        <fullName evidence="4">26S proteasome non-ATPase regulatory subunit 13 homolog B</fullName>
    </submittedName>
</protein>